<reference evidence="2" key="1">
    <citation type="journal article" date="2023" name="Nat. Plants">
        <title>Single-cell RNA sequencing provides a high-resolution roadmap for understanding the multicellular compartmentation of specialized metabolism.</title>
        <authorList>
            <person name="Sun S."/>
            <person name="Shen X."/>
            <person name="Li Y."/>
            <person name="Li Y."/>
            <person name="Wang S."/>
            <person name="Li R."/>
            <person name="Zhang H."/>
            <person name="Shen G."/>
            <person name="Guo B."/>
            <person name="Wei J."/>
            <person name="Xu J."/>
            <person name="St-Pierre B."/>
            <person name="Chen S."/>
            <person name="Sun C."/>
        </authorList>
    </citation>
    <scope>NUCLEOTIDE SEQUENCE [LARGE SCALE GENOMIC DNA]</scope>
</reference>
<organism evidence="1 2">
    <name type="scientific">Catharanthus roseus</name>
    <name type="common">Madagascar periwinkle</name>
    <name type="synonym">Vinca rosea</name>
    <dbReference type="NCBI Taxonomy" id="4058"/>
    <lineage>
        <taxon>Eukaryota</taxon>
        <taxon>Viridiplantae</taxon>
        <taxon>Streptophyta</taxon>
        <taxon>Embryophyta</taxon>
        <taxon>Tracheophyta</taxon>
        <taxon>Spermatophyta</taxon>
        <taxon>Magnoliopsida</taxon>
        <taxon>eudicotyledons</taxon>
        <taxon>Gunneridae</taxon>
        <taxon>Pentapetalae</taxon>
        <taxon>asterids</taxon>
        <taxon>lamiids</taxon>
        <taxon>Gentianales</taxon>
        <taxon>Apocynaceae</taxon>
        <taxon>Rauvolfioideae</taxon>
        <taxon>Vinceae</taxon>
        <taxon>Catharanthinae</taxon>
        <taxon>Catharanthus</taxon>
    </lineage>
</organism>
<proteinExistence type="predicted"/>
<accession>A0ACC0ARX5</accession>
<dbReference type="EMBL" id="CM044705">
    <property type="protein sequence ID" value="KAI5663381.1"/>
    <property type="molecule type" value="Genomic_DNA"/>
</dbReference>
<keyword evidence="2" id="KW-1185">Reference proteome</keyword>
<name>A0ACC0ARX5_CATRO</name>
<dbReference type="Proteomes" id="UP001060085">
    <property type="component" value="Linkage Group LG05"/>
</dbReference>
<protein>
    <submittedName>
        <fullName evidence="1">Uncharacterized protein</fullName>
    </submittedName>
</protein>
<comment type="caution">
    <text evidence="1">The sequence shown here is derived from an EMBL/GenBank/DDBJ whole genome shotgun (WGS) entry which is preliminary data.</text>
</comment>
<evidence type="ECO:0000313" key="1">
    <source>
        <dbReference type="EMBL" id="KAI5663381.1"/>
    </source>
</evidence>
<gene>
    <name evidence="1" type="ORF">M9H77_22704</name>
</gene>
<evidence type="ECO:0000313" key="2">
    <source>
        <dbReference type="Proteomes" id="UP001060085"/>
    </source>
</evidence>
<sequence>MAKSWKGLKAKKGCPSCSPSVQLPRIKQGNNLEEKMAKSCKGATIPPTQAPGLPSSVGFCLHNSGSVTPTTDTLPSPVLRHLFQHGRCVPSCATNATSLERIGTTIFMPSKGCERPKTRRGS</sequence>